<keyword evidence="2" id="KW-0349">Heme</keyword>
<dbReference type="PANTHER" id="PTHR32439:SF9">
    <property type="entry name" value="BLR3264 PROTEIN"/>
    <property type="match status" value="1"/>
</dbReference>
<dbReference type="Gene3D" id="3.90.480.10">
    <property type="entry name" value="Sulfite Reductase Hemoprotein,Domain 2"/>
    <property type="match status" value="1"/>
</dbReference>
<dbReference type="GO" id="GO:0051539">
    <property type="term" value="F:4 iron, 4 sulfur cluster binding"/>
    <property type="evidence" value="ECO:0007669"/>
    <property type="project" value="UniProtKB-KW"/>
</dbReference>
<dbReference type="eggNOG" id="COG0155">
    <property type="taxonomic scope" value="Bacteria"/>
</dbReference>
<dbReference type="AlphaFoldDB" id="F4CRD0"/>
<dbReference type="InterPro" id="IPR051329">
    <property type="entry name" value="NIR_SIR_4Fe-4S"/>
</dbReference>
<keyword evidence="5" id="KW-0408">Iron</keyword>
<keyword evidence="1" id="KW-0004">4Fe-4S</keyword>
<evidence type="ECO:0000313" key="9">
    <source>
        <dbReference type="EMBL" id="AEA25221.1"/>
    </source>
</evidence>
<dbReference type="STRING" id="675635.Psed_3022"/>
<dbReference type="OrthoDB" id="105450at2"/>
<accession>F4CRD0</accession>
<evidence type="ECO:0000256" key="5">
    <source>
        <dbReference type="ARBA" id="ARBA00023004"/>
    </source>
</evidence>
<keyword evidence="3" id="KW-0479">Metal-binding</keyword>
<name>F4CRD0_PSEUX</name>
<sequence>MKLSVRAASLSATSHSRVKPGGPGVTIGSRHARNAVFTVTAVPPSAVPPPRLRADACPGVLAPHDAADGALARIRLPGGVLTAAAARAVADCAAHHGDGAAHLTSRGNLQLRALRRDDPDALSVLVGAGLVPSRTHERVRNVLASPLSGIAGGLADVRGLAARLDAAICAAPALAGLSGRFLFALDDGRGDVAAESPDLCWQARTSTTGVLLVAGTPVGAVALADAVDVLVSAAETFLALSSAQWRAAEVPDAPARLAAALGLPDRALPARPLPARPLPDANERHSDATELRDGAVRSPEVGEVLRDDGARALVVAPVLGELSADDLRLLARLSPQVQVTPWRTIVLPTAEGADLLAAAGFAVEAGSPATLVSACAGAPGCAKSLADVRVDARTLIASASATGRTHVVGCERRCGAPHGTHVELVAQADGSYAHGISGRTA</sequence>
<dbReference type="SUPFAM" id="SSF55124">
    <property type="entry name" value="Nitrite/Sulfite reductase N-terminal domain-like"/>
    <property type="match status" value="2"/>
</dbReference>
<protein>
    <submittedName>
        <fullName evidence="9">Nitrite/sulfite reductase hemoprotein beta-component ferrodoxin domain protein</fullName>
    </submittedName>
</protein>
<dbReference type="InterPro" id="IPR045854">
    <property type="entry name" value="NO2/SO3_Rdtase_4Fe4S_sf"/>
</dbReference>
<reference evidence="9 10" key="1">
    <citation type="journal article" date="2011" name="J. Bacteriol.">
        <title>Genome sequence of the 1,4-dioxane-degrading Pseudonocardia dioxanivorans strain CB1190.</title>
        <authorList>
            <person name="Sales C.M."/>
            <person name="Mahendra S."/>
            <person name="Grostern A."/>
            <person name="Parales R.E."/>
            <person name="Goodwin L.A."/>
            <person name="Woyke T."/>
            <person name="Nolan M."/>
            <person name="Lapidus A."/>
            <person name="Chertkov O."/>
            <person name="Ovchinnikova G."/>
            <person name="Sczyrba A."/>
            <person name="Alvarez-Cohen L."/>
        </authorList>
    </citation>
    <scope>NUCLEOTIDE SEQUENCE [LARGE SCALE GENOMIC DNA]</scope>
    <source>
        <strain evidence="10">ATCC 55486 / DSM 44775 / JCM 13855 / CB1190</strain>
    </source>
</reference>
<evidence type="ECO:0000256" key="3">
    <source>
        <dbReference type="ARBA" id="ARBA00022723"/>
    </source>
</evidence>
<evidence type="ECO:0000256" key="4">
    <source>
        <dbReference type="ARBA" id="ARBA00023002"/>
    </source>
</evidence>
<feature type="compositionally biased region" description="Basic and acidic residues" evidence="7">
    <location>
        <begin position="281"/>
        <end position="294"/>
    </location>
</feature>
<evidence type="ECO:0000259" key="8">
    <source>
        <dbReference type="Pfam" id="PF03460"/>
    </source>
</evidence>
<evidence type="ECO:0000313" key="10">
    <source>
        <dbReference type="Proteomes" id="UP000007809"/>
    </source>
</evidence>
<dbReference type="KEGG" id="pdx:Psed_3022"/>
<keyword evidence="10" id="KW-1185">Reference proteome</keyword>
<organism evidence="9 10">
    <name type="scientific">Pseudonocardia dioxanivorans (strain ATCC 55486 / DSM 44775 / JCM 13855 / CB1190)</name>
    <dbReference type="NCBI Taxonomy" id="675635"/>
    <lineage>
        <taxon>Bacteria</taxon>
        <taxon>Bacillati</taxon>
        <taxon>Actinomycetota</taxon>
        <taxon>Actinomycetes</taxon>
        <taxon>Pseudonocardiales</taxon>
        <taxon>Pseudonocardiaceae</taxon>
        <taxon>Pseudonocardia</taxon>
    </lineage>
</organism>
<proteinExistence type="predicted"/>
<gene>
    <name evidence="9" type="ordered locus">Psed_3022</name>
</gene>
<dbReference type="SUPFAM" id="SSF56014">
    <property type="entry name" value="Nitrite and sulphite reductase 4Fe-4S domain-like"/>
    <property type="match status" value="1"/>
</dbReference>
<keyword evidence="6" id="KW-0411">Iron-sulfur</keyword>
<feature type="domain" description="Nitrite/Sulfite reductase ferredoxin-like" evidence="8">
    <location>
        <begin position="71"/>
        <end position="120"/>
    </location>
</feature>
<evidence type="ECO:0000256" key="6">
    <source>
        <dbReference type="ARBA" id="ARBA00023014"/>
    </source>
</evidence>
<feature type="region of interest" description="Disordered" evidence="7">
    <location>
        <begin position="272"/>
        <end position="294"/>
    </location>
</feature>
<evidence type="ECO:0000256" key="2">
    <source>
        <dbReference type="ARBA" id="ARBA00022617"/>
    </source>
</evidence>
<dbReference type="PANTHER" id="PTHR32439">
    <property type="entry name" value="FERREDOXIN--NITRITE REDUCTASE, CHLOROPLASTIC"/>
    <property type="match status" value="1"/>
</dbReference>
<dbReference type="EMBL" id="CP002593">
    <property type="protein sequence ID" value="AEA25221.1"/>
    <property type="molecule type" value="Genomic_DNA"/>
</dbReference>
<dbReference type="InterPro" id="IPR005117">
    <property type="entry name" value="NiRdtase/SiRdtase_haem-b_fer"/>
</dbReference>
<dbReference type="Pfam" id="PF03460">
    <property type="entry name" value="NIR_SIR_ferr"/>
    <property type="match status" value="1"/>
</dbReference>
<dbReference type="HOGENOM" id="CLU_015667_0_1_11"/>
<keyword evidence="4" id="KW-0560">Oxidoreductase</keyword>
<dbReference type="InterPro" id="IPR036136">
    <property type="entry name" value="Nit/Sulf_reduc_fer-like_dom_sf"/>
</dbReference>
<dbReference type="GO" id="GO:0046872">
    <property type="term" value="F:metal ion binding"/>
    <property type="evidence" value="ECO:0007669"/>
    <property type="project" value="UniProtKB-KW"/>
</dbReference>
<dbReference type="Proteomes" id="UP000007809">
    <property type="component" value="Chromosome"/>
</dbReference>
<evidence type="ECO:0000256" key="1">
    <source>
        <dbReference type="ARBA" id="ARBA00022485"/>
    </source>
</evidence>
<dbReference type="Gene3D" id="3.30.413.10">
    <property type="entry name" value="Sulfite Reductase Hemoprotein, domain 1"/>
    <property type="match status" value="1"/>
</dbReference>
<dbReference type="GO" id="GO:0016491">
    <property type="term" value="F:oxidoreductase activity"/>
    <property type="evidence" value="ECO:0007669"/>
    <property type="project" value="UniProtKB-KW"/>
</dbReference>
<evidence type="ECO:0000256" key="7">
    <source>
        <dbReference type="SAM" id="MobiDB-lite"/>
    </source>
</evidence>